<feature type="domain" description="F420-non-reducing hydrogenase iron-sulfur subunit D" evidence="5">
    <location>
        <begin position="11"/>
        <end position="132"/>
    </location>
</feature>
<evidence type="ECO:0000256" key="3">
    <source>
        <dbReference type="ARBA" id="ARBA00023004"/>
    </source>
</evidence>
<dbReference type="AlphaFoldDB" id="A0A1F5F2J7"/>
<evidence type="ECO:0000256" key="2">
    <source>
        <dbReference type="ARBA" id="ARBA00023002"/>
    </source>
</evidence>
<sequence>MADESFEPKLVGFLCRWCTYTGADLAGISRIKYPPNLTPIKVMCSGRVDPTFIVQAFADGADGVLIGGCHPGDCHYDVGNYRTMRRYPMLVKLLGQFGIEPDRIWLRWISASEGNLFADTIRDFTARVKELGPLNWAERTKAITDSVA</sequence>
<evidence type="ECO:0000313" key="7">
    <source>
        <dbReference type="Proteomes" id="UP000177187"/>
    </source>
</evidence>
<proteinExistence type="predicted"/>
<organism evidence="6 7">
    <name type="scientific">Candidatus Coatesbacteria bacterium RBG_13_66_14</name>
    <dbReference type="NCBI Taxonomy" id="1817816"/>
    <lineage>
        <taxon>Bacteria</taxon>
        <taxon>Candidatus Coatesiibacteriota</taxon>
    </lineage>
</organism>
<dbReference type="InterPro" id="IPR036206">
    <property type="entry name" value="ThiamineP_synth_sf"/>
</dbReference>
<accession>A0A1F5F2J7</accession>
<evidence type="ECO:0000256" key="1">
    <source>
        <dbReference type="ARBA" id="ARBA00022723"/>
    </source>
</evidence>
<evidence type="ECO:0000313" key="6">
    <source>
        <dbReference type="EMBL" id="OGD73897.1"/>
    </source>
</evidence>
<keyword evidence="3" id="KW-0408">Iron</keyword>
<keyword evidence="4" id="KW-0411">Iron-sulfur</keyword>
<dbReference type="Pfam" id="PF02662">
    <property type="entry name" value="FlpD"/>
    <property type="match status" value="1"/>
</dbReference>
<evidence type="ECO:0000256" key="4">
    <source>
        <dbReference type="ARBA" id="ARBA00023014"/>
    </source>
</evidence>
<dbReference type="GO" id="GO:0016491">
    <property type="term" value="F:oxidoreductase activity"/>
    <property type="evidence" value="ECO:0007669"/>
    <property type="project" value="UniProtKB-KW"/>
</dbReference>
<keyword evidence="1" id="KW-0479">Metal-binding</keyword>
<dbReference type="InterPro" id="IPR003813">
    <property type="entry name" value="MvhD/FlpD"/>
</dbReference>
<keyword evidence="2" id="KW-0560">Oxidoreductase</keyword>
<reference evidence="6 7" key="1">
    <citation type="journal article" date="2016" name="Nat. Commun.">
        <title>Thousands of microbial genomes shed light on interconnected biogeochemical processes in an aquifer system.</title>
        <authorList>
            <person name="Anantharaman K."/>
            <person name="Brown C.T."/>
            <person name="Hug L.A."/>
            <person name="Sharon I."/>
            <person name="Castelle C.J."/>
            <person name="Probst A.J."/>
            <person name="Thomas B.C."/>
            <person name="Singh A."/>
            <person name="Wilkins M.J."/>
            <person name="Karaoz U."/>
            <person name="Brodie E.L."/>
            <person name="Williams K.H."/>
            <person name="Hubbard S.S."/>
            <person name="Banfield J.F."/>
        </authorList>
    </citation>
    <scope>NUCLEOTIDE SEQUENCE [LARGE SCALE GENOMIC DNA]</scope>
</reference>
<dbReference type="Proteomes" id="UP000177187">
    <property type="component" value="Unassembled WGS sequence"/>
</dbReference>
<gene>
    <name evidence="6" type="ORF">A2Y64_07265</name>
</gene>
<dbReference type="GO" id="GO:0046872">
    <property type="term" value="F:metal ion binding"/>
    <property type="evidence" value="ECO:0007669"/>
    <property type="project" value="UniProtKB-KW"/>
</dbReference>
<name>A0A1F5F2J7_9BACT</name>
<protein>
    <submittedName>
        <fullName evidence="6">Methyl-viologen-reducing hydrogenase subunit delta</fullName>
    </submittedName>
</protein>
<comment type="caution">
    <text evidence="6">The sequence shown here is derived from an EMBL/GenBank/DDBJ whole genome shotgun (WGS) entry which is preliminary data.</text>
</comment>
<dbReference type="GO" id="GO:0051536">
    <property type="term" value="F:iron-sulfur cluster binding"/>
    <property type="evidence" value="ECO:0007669"/>
    <property type="project" value="UniProtKB-KW"/>
</dbReference>
<evidence type="ECO:0000259" key="5">
    <source>
        <dbReference type="Pfam" id="PF02662"/>
    </source>
</evidence>
<dbReference type="SUPFAM" id="SSF51391">
    <property type="entry name" value="Thiamin phosphate synthase"/>
    <property type="match status" value="1"/>
</dbReference>
<dbReference type="EMBL" id="MFAF01000111">
    <property type="protein sequence ID" value="OGD73897.1"/>
    <property type="molecule type" value="Genomic_DNA"/>
</dbReference>
<dbReference type="STRING" id="1817816.A2Y64_07265"/>